<sequence length="471" mass="49800">MERSRANANGSRRLKALGWIILLIAIVSSIGLAIYYITPTGKYPNKKIKTTNRAAKNDYQHEEVASPSTIQASNIETKPPAGPGLIPEGKDSESVERSQDNEDEVSLTKDGTDIKVDPAAYTNGIDKGNAMGDNFETTEEINSPKGLQEILNRDVKANVLTENLPEKTGNPVGYKSSQSGLDNSGEQQLEGVVPIKDAAPTEVIDPTEDAATALKGKDVAPLENVAPNVEEGVVPIKDAAPTEVTDPTEDAATALKGKDVAPLENVAPNVEEGVVPIKDAAPTEVIDPTEDAATALKGKDVAPLENVAPNVEEGVVPIKDAAPTEVIDPTEDAATALKGKDVAPLENVAPNAEGVVPIKDAAPTEVIDPTEDAATALKGKDVAPLENVAPNVEEGVVPIKDAAPVKDAAPNANDIVVQQDNKTNVIVKGKNIKKNKLRKTKDVKKLDGIYEKMSEKIPYNNPTEHDKVVPE</sequence>
<dbReference type="GeneID" id="24423662"/>
<feature type="compositionally biased region" description="Polar residues" evidence="1">
    <location>
        <begin position="175"/>
        <end position="185"/>
    </location>
</feature>
<evidence type="ECO:0000256" key="2">
    <source>
        <dbReference type="SAM" id="Phobius"/>
    </source>
</evidence>
<dbReference type="OrthoDB" id="8962799at2759"/>
<feature type="transmembrane region" description="Helical" evidence="2">
    <location>
        <begin position="16"/>
        <end position="37"/>
    </location>
</feature>
<feature type="compositionally biased region" description="Basic and acidic residues" evidence="1">
    <location>
        <begin position="88"/>
        <end position="111"/>
    </location>
</feature>
<keyword evidence="4" id="KW-1185">Reference proteome</keyword>
<dbReference type="RefSeq" id="XP_012647653.1">
    <property type="nucleotide sequence ID" value="XM_012792199.1"/>
</dbReference>
<organism evidence="3 4">
    <name type="scientific">Babesia microti (strain RI)</name>
    <dbReference type="NCBI Taxonomy" id="1133968"/>
    <lineage>
        <taxon>Eukaryota</taxon>
        <taxon>Sar</taxon>
        <taxon>Alveolata</taxon>
        <taxon>Apicomplexa</taxon>
        <taxon>Aconoidasida</taxon>
        <taxon>Piroplasmida</taxon>
        <taxon>Babesiidae</taxon>
        <taxon>Babesia</taxon>
    </lineage>
</organism>
<keyword evidence="2" id="KW-0472">Membrane</keyword>
<reference evidence="3 4" key="3">
    <citation type="journal article" date="2016" name="Sci. Rep.">
        <title>Genome-wide diversity and gene expression profiling of Babesia microti isolates identify polymorphic genes that mediate host-pathogen interactions.</title>
        <authorList>
            <person name="Silva J.C."/>
            <person name="Cornillot E."/>
            <person name="McCracken C."/>
            <person name="Usmani-Brown S."/>
            <person name="Dwivedi A."/>
            <person name="Ifeonu O.O."/>
            <person name="Crabtree J."/>
            <person name="Gotia H.T."/>
            <person name="Virji A.Z."/>
            <person name="Reynes C."/>
            <person name="Colinge J."/>
            <person name="Kumar V."/>
            <person name="Lawres L."/>
            <person name="Pazzi J.E."/>
            <person name="Pablo J.V."/>
            <person name="Hung C."/>
            <person name="Brancato J."/>
            <person name="Kumari P."/>
            <person name="Orvis J."/>
            <person name="Tretina K."/>
            <person name="Chibucos M."/>
            <person name="Ott S."/>
            <person name="Sadzewicz L."/>
            <person name="Sengamalay N."/>
            <person name="Shetty A.C."/>
            <person name="Su Q."/>
            <person name="Tallon L."/>
            <person name="Fraser C.M."/>
            <person name="Frutos R."/>
            <person name="Molina D.M."/>
            <person name="Krause P.J."/>
            <person name="Ben Mamoun C."/>
        </authorList>
    </citation>
    <scope>NUCLEOTIDE SEQUENCE [LARGE SCALE GENOMIC DNA]</scope>
    <source>
        <strain evidence="3 4">RI</strain>
    </source>
</reference>
<protein>
    <submittedName>
        <fullName evidence="3">Uncharacterized protein</fullName>
    </submittedName>
</protein>
<feature type="region of interest" description="Disordered" evidence="1">
    <location>
        <begin position="164"/>
        <end position="185"/>
    </location>
</feature>
<dbReference type="EMBL" id="FO082871">
    <property type="protein sequence ID" value="CCF73044.1"/>
    <property type="molecule type" value="Genomic_DNA"/>
</dbReference>
<proteinExistence type="predicted"/>
<dbReference type="AlphaFoldDB" id="I7J8W5"/>
<reference evidence="3 4" key="2">
    <citation type="journal article" date="2013" name="PLoS ONE">
        <title>Whole genome mapping and re-organization of the nuclear and mitochondrial genomes of Babesia microti isolates.</title>
        <authorList>
            <person name="Cornillot E."/>
            <person name="Dassouli A."/>
            <person name="Garg A."/>
            <person name="Pachikara N."/>
            <person name="Randazzo S."/>
            <person name="Depoix D."/>
            <person name="Carcy B."/>
            <person name="Delbecq S."/>
            <person name="Frutos R."/>
            <person name="Silva J.C."/>
            <person name="Sutton R."/>
            <person name="Krause P.J."/>
            <person name="Mamoun C.B."/>
        </authorList>
    </citation>
    <scope>NUCLEOTIDE SEQUENCE [LARGE SCALE GENOMIC DNA]</scope>
    <source>
        <strain evidence="3 4">RI</strain>
    </source>
</reference>
<dbReference type="Proteomes" id="UP000002899">
    <property type="component" value="Chromosome I"/>
</dbReference>
<dbReference type="KEGG" id="bmic:BMR1_01G02940"/>
<name>I7J8W5_BABMR</name>
<keyword evidence="2" id="KW-1133">Transmembrane helix</keyword>
<dbReference type="VEuPathDB" id="PiroplasmaDB:BMR1_01G02940"/>
<evidence type="ECO:0000313" key="4">
    <source>
        <dbReference type="Proteomes" id="UP000002899"/>
    </source>
</evidence>
<evidence type="ECO:0000256" key="1">
    <source>
        <dbReference type="SAM" id="MobiDB-lite"/>
    </source>
</evidence>
<gene>
    <name evidence="3" type="ORF">BMR1_01G02940</name>
</gene>
<keyword evidence="2" id="KW-0812">Transmembrane</keyword>
<reference evidence="3 4" key="1">
    <citation type="journal article" date="2012" name="Nucleic Acids Res.">
        <title>Sequencing of the smallest Apicomplexan genome from the human pathogen Babesia microti.</title>
        <authorList>
            <person name="Cornillot E."/>
            <person name="Hadj-Kaddour K."/>
            <person name="Dassouli A."/>
            <person name="Noel B."/>
            <person name="Ranwez V."/>
            <person name="Vacherie B."/>
            <person name="Augagneur Y."/>
            <person name="Bres V."/>
            <person name="Duclos A."/>
            <person name="Randazzo S."/>
            <person name="Carcy B."/>
            <person name="Debierre-Grockiego F."/>
            <person name="Delbecq S."/>
            <person name="Moubri-Menage K."/>
            <person name="Shams-Eldin H."/>
            <person name="Usmani-Brown S."/>
            <person name="Bringaud F."/>
            <person name="Wincker P."/>
            <person name="Vivares C.P."/>
            <person name="Schwarz R.T."/>
            <person name="Schetters T.P."/>
            <person name="Krause P.J."/>
            <person name="Gorenflot A."/>
            <person name="Berry V."/>
            <person name="Barbe V."/>
            <person name="Ben Mamoun C."/>
        </authorList>
    </citation>
    <scope>NUCLEOTIDE SEQUENCE [LARGE SCALE GENOMIC DNA]</scope>
    <source>
        <strain evidence="3 4">RI</strain>
    </source>
</reference>
<accession>I7J8W5</accession>
<feature type="region of interest" description="Disordered" evidence="1">
    <location>
        <begin position="57"/>
        <end position="111"/>
    </location>
</feature>
<feature type="compositionally biased region" description="Polar residues" evidence="1">
    <location>
        <begin position="66"/>
        <end position="76"/>
    </location>
</feature>
<evidence type="ECO:0000313" key="3">
    <source>
        <dbReference type="EMBL" id="CCF73044.1"/>
    </source>
</evidence>